<dbReference type="KEGG" id="aoe:Clos_2167"/>
<evidence type="ECO:0000313" key="4">
    <source>
        <dbReference type="Proteomes" id="UP000000269"/>
    </source>
</evidence>
<gene>
    <name evidence="3" type="ordered locus">Clos_2167</name>
</gene>
<feature type="domain" description="DUF3298" evidence="1">
    <location>
        <begin position="113"/>
        <end position="182"/>
    </location>
</feature>
<accession>A8MIS1</accession>
<keyword evidence="4" id="KW-1185">Reference proteome</keyword>
<reference evidence="4" key="1">
    <citation type="submission" date="2007-10" db="EMBL/GenBank/DDBJ databases">
        <title>Complete genome of Alkaliphilus oremlandii OhILAs.</title>
        <authorList>
            <person name="Copeland A."/>
            <person name="Lucas S."/>
            <person name="Lapidus A."/>
            <person name="Barry K."/>
            <person name="Detter J.C."/>
            <person name="Glavina del Rio T."/>
            <person name="Hammon N."/>
            <person name="Israni S."/>
            <person name="Dalin E."/>
            <person name="Tice H."/>
            <person name="Pitluck S."/>
            <person name="Chain P."/>
            <person name="Malfatti S."/>
            <person name="Shin M."/>
            <person name="Vergez L."/>
            <person name="Schmutz J."/>
            <person name="Larimer F."/>
            <person name="Land M."/>
            <person name="Hauser L."/>
            <person name="Kyrpides N."/>
            <person name="Mikhailova N."/>
            <person name="Stolz J.F."/>
            <person name="Dawson A."/>
            <person name="Fisher E."/>
            <person name="Crable B."/>
            <person name="Perera E."/>
            <person name="Lisak J."/>
            <person name="Ranganathan M."/>
            <person name="Basu P."/>
            <person name="Richardson P."/>
        </authorList>
    </citation>
    <scope>NUCLEOTIDE SEQUENCE [LARGE SCALE GENOMIC DNA]</scope>
    <source>
        <strain evidence="4">OhILAs</strain>
    </source>
</reference>
<dbReference type="InterPro" id="IPR025303">
    <property type="entry name" value="PdaC"/>
</dbReference>
<name>A8MIS1_ALKOO</name>
<dbReference type="InterPro" id="IPR037126">
    <property type="entry name" value="PdaC/RsiV-like_sf"/>
</dbReference>
<dbReference type="OrthoDB" id="5637at2"/>
<feature type="domain" description="Deacetylase PdaC" evidence="2">
    <location>
        <begin position="18"/>
        <end position="94"/>
    </location>
</feature>
<organism evidence="3 4">
    <name type="scientific">Alkaliphilus oremlandii (strain OhILAs)</name>
    <name type="common">Clostridium oremlandii (strain OhILAs)</name>
    <dbReference type="NCBI Taxonomy" id="350688"/>
    <lineage>
        <taxon>Bacteria</taxon>
        <taxon>Bacillati</taxon>
        <taxon>Bacillota</taxon>
        <taxon>Clostridia</taxon>
        <taxon>Peptostreptococcales</taxon>
        <taxon>Natronincolaceae</taxon>
        <taxon>Alkaliphilus</taxon>
    </lineage>
</organism>
<evidence type="ECO:0008006" key="5">
    <source>
        <dbReference type="Google" id="ProtNLM"/>
    </source>
</evidence>
<dbReference type="HOGENOM" id="CLU_085048_2_0_9"/>
<dbReference type="Gene3D" id="3.30.565.40">
    <property type="entry name" value="Fervidobacterium nodosum Rt17-B1 like"/>
    <property type="match status" value="1"/>
</dbReference>
<dbReference type="Gene3D" id="3.90.640.20">
    <property type="entry name" value="Heat-shock cognate protein, ATPase"/>
    <property type="match status" value="1"/>
</dbReference>
<dbReference type="EMBL" id="CP000853">
    <property type="protein sequence ID" value="ABW19703.1"/>
    <property type="molecule type" value="Genomic_DNA"/>
</dbReference>
<dbReference type="eggNOG" id="COG5513">
    <property type="taxonomic scope" value="Bacteria"/>
</dbReference>
<dbReference type="Pfam" id="PF13739">
    <property type="entry name" value="PdaC"/>
    <property type="match status" value="1"/>
</dbReference>
<dbReference type="AlphaFoldDB" id="A8MIS1"/>
<evidence type="ECO:0000259" key="2">
    <source>
        <dbReference type="Pfam" id="PF13739"/>
    </source>
</evidence>
<dbReference type="Proteomes" id="UP000000269">
    <property type="component" value="Chromosome"/>
</dbReference>
<evidence type="ECO:0000259" key="1">
    <source>
        <dbReference type="Pfam" id="PF11738"/>
    </source>
</evidence>
<dbReference type="InterPro" id="IPR021729">
    <property type="entry name" value="DUF3298"/>
</dbReference>
<dbReference type="RefSeq" id="WP_012160012.1">
    <property type="nucleotide sequence ID" value="NC_009922.1"/>
</dbReference>
<evidence type="ECO:0000313" key="3">
    <source>
        <dbReference type="EMBL" id="ABW19703.1"/>
    </source>
</evidence>
<sequence>MDNRFPVCINTMKLTMPKLEVYYPSIGGISDINVQKKMNNTILNLVYQMIEDQGYYKNTETTITGYFEIKNNQRGILSLTLSNYAFSGGAHGMTIMKSLTFNVETGEEYSLSQLFKPGSNYVKVLSELIKVQIRERDIPVIEEFCAIKPNQDFYIADKILVLYFQLYELVPYAYGFPQFPISVYTIQDIINEDGPLGRMLY</sequence>
<protein>
    <recommendedName>
        <fullName evidence="5">DUF3298 domain-containing protein</fullName>
    </recommendedName>
</protein>
<dbReference type="STRING" id="350688.Clos_2167"/>
<dbReference type="Pfam" id="PF11738">
    <property type="entry name" value="DUF3298"/>
    <property type="match status" value="1"/>
</dbReference>
<proteinExistence type="predicted"/>